<dbReference type="PROSITE" id="PS51130">
    <property type="entry name" value="PDXT_SNO_2"/>
    <property type="match status" value="1"/>
</dbReference>
<keyword evidence="4" id="KW-1185">Reference proteome</keyword>
<keyword evidence="2" id="KW-0315">Glutamine amidotransferase</keyword>
<dbReference type="GO" id="GO:0004359">
    <property type="term" value="F:glutaminase activity"/>
    <property type="evidence" value="ECO:0007669"/>
    <property type="project" value="InterPro"/>
</dbReference>
<dbReference type="AlphaFoldDB" id="A0AA37XBE0"/>
<dbReference type="Proteomes" id="UP001157160">
    <property type="component" value="Unassembled WGS sequence"/>
</dbReference>
<evidence type="ECO:0000256" key="2">
    <source>
        <dbReference type="ARBA" id="ARBA00022962"/>
    </source>
</evidence>
<evidence type="ECO:0000313" key="3">
    <source>
        <dbReference type="EMBL" id="GMA28320.1"/>
    </source>
</evidence>
<dbReference type="GO" id="GO:0005829">
    <property type="term" value="C:cytosol"/>
    <property type="evidence" value="ECO:0007669"/>
    <property type="project" value="TreeGrafter"/>
</dbReference>
<sequence length="63" mass="6787">MRAVFIRAPVVESFGPEVEVLATLPDGAIVAVRQGGLLGTAFHPETTDDERMHAYFLNEVMGG</sequence>
<reference evidence="3 4" key="1">
    <citation type="journal article" date="2014" name="Int. J. Syst. Evol. Microbiol.">
        <title>Complete genome sequence of Corynebacterium casei LMG S-19264T (=DSM 44701T), isolated from a smear-ripened cheese.</title>
        <authorList>
            <consortium name="US DOE Joint Genome Institute (JGI-PGF)"/>
            <person name="Walter F."/>
            <person name="Albersmeier A."/>
            <person name="Kalinowski J."/>
            <person name="Ruckert C."/>
        </authorList>
    </citation>
    <scope>NUCLEOTIDE SEQUENCE [LARGE SCALE GENOMIC DNA]</scope>
    <source>
        <strain evidence="3 4">NBRC 112289</strain>
    </source>
</reference>
<protein>
    <recommendedName>
        <fullName evidence="5">Pyridoxal 5'-phosphate synthase glutaminase subunit PdxT</fullName>
    </recommendedName>
</protein>
<evidence type="ECO:0008006" key="5">
    <source>
        <dbReference type="Google" id="ProtNLM"/>
    </source>
</evidence>
<evidence type="ECO:0000256" key="1">
    <source>
        <dbReference type="ARBA" id="ARBA00022898"/>
    </source>
</evidence>
<gene>
    <name evidence="3" type="ORF">GCM10025874_15730</name>
</gene>
<dbReference type="EMBL" id="BSUL01000001">
    <property type="protein sequence ID" value="GMA28320.1"/>
    <property type="molecule type" value="Genomic_DNA"/>
</dbReference>
<organism evidence="3 4">
    <name type="scientific">Arenivirga flava</name>
    <dbReference type="NCBI Taxonomy" id="1930060"/>
    <lineage>
        <taxon>Bacteria</taxon>
        <taxon>Bacillati</taxon>
        <taxon>Actinomycetota</taxon>
        <taxon>Actinomycetes</taxon>
        <taxon>Micrococcales</taxon>
        <taxon>Microbacteriaceae</taxon>
        <taxon>Arenivirga</taxon>
    </lineage>
</organism>
<dbReference type="Pfam" id="PF01174">
    <property type="entry name" value="SNO"/>
    <property type="match status" value="1"/>
</dbReference>
<dbReference type="SUPFAM" id="SSF52317">
    <property type="entry name" value="Class I glutamine amidotransferase-like"/>
    <property type="match status" value="1"/>
</dbReference>
<name>A0AA37XBE0_9MICO</name>
<proteinExistence type="predicted"/>
<dbReference type="InterPro" id="IPR002161">
    <property type="entry name" value="PdxT/SNO"/>
</dbReference>
<comment type="caution">
    <text evidence="3">The sequence shown here is derived from an EMBL/GenBank/DDBJ whole genome shotgun (WGS) entry which is preliminary data.</text>
</comment>
<evidence type="ECO:0000313" key="4">
    <source>
        <dbReference type="Proteomes" id="UP001157160"/>
    </source>
</evidence>
<dbReference type="Gene3D" id="3.40.50.880">
    <property type="match status" value="1"/>
</dbReference>
<dbReference type="PANTHER" id="PTHR31559:SF0">
    <property type="entry name" value="PYRIDOXAL 5'-PHOSPHATE SYNTHASE SUBUNIT SNO1-RELATED"/>
    <property type="match status" value="1"/>
</dbReference>
<dbReference type="InterPro" id="IPR029062">
    <property type="entry name" value="Class_I_gatase-like"/>
</dbReference>
<accession>A0AA37XBE0</accession>
<dbReference type="PANTHER" id="PTHR31559">
    <property type="entry name" value="PYRIDOXAL 5'-PHOSPHATE SYNTHASE SUBUNIT SNO"/>
    <property type="match status" value="1"/>
</dbReference>
<dbReference type="GO" id="GO:0008614">
    <property type="term" value="P:pyridoxine metabolic process"/>
    <property type="evidence" value="ECO:0007669"/>
    <property type="project" value="TreeGrafter"/>
</dbReference>
<keyword evidence="1" id="KW-0663">Pyridoxal phosphate</keyword>
<dbReference type="GO" id="GO:0042823">
    <property type="term" value="P:pyridoxal phosphate biosynthetic process"/>
    <property type="evidence" value="ECO:0007669"/>
    <property type="project" value="InterPro"/>
</dbReference>
<dbReference type="GO" id="GO:1903600">
    <property type="term" value="C:glutaminase complex"/>
    <property type="evidence" value="ECO:0007669"/>
    <property type="project" value="TreeGrafter"/>
</dbReference>